<name>A7RP59_NEMVE</name>
<comment type="similarity">
    <text evidence="6">Belongs to the dispatched family.</text>
</comment>
<keyword evidence="4 7" id="KW-0472">Membrane</keyword>
<feature type="transmembrane region" description="Helical" evidence="7">
    <location>
        <begin position="313"/>
        <end position="336"/>
    </location>
</feature>
<keyword evidence="3 7" id="KW-1133">Transmembrane helix</keyword>
<keyword evidence="2 7" id="KW-0812">Transmembrane</keyword>
<evidence type="ECO:0000313" key="10">
    <source>
        <dbReference type="Proteomes" id="UP000001593"/>
    </source>
</evidence>
<evidence type="ECO:0000256" key="6">
    <source>
        <dbReference type="ARBA" id="ARBA00038046"/>
    </source>
</evidence>
<feature type="transmembrane region" description="Helical" evidence="7">
    <location>
        <begin position="285"/>
        <end position="307"/>
    </location>
</feature>
<dbReference type="PANTHER" id="PTHR45951:SF7">
    <property type="entry name" value="SSD DOMAIN-CONTAINING PROTEIN"/>
    <property type="match status" value="1"/>
</dbReference>
<feature type="transmembrane region" description="Helical" evidence="7">
    <location>
        <begin position="873"/>
        <end position="892"/>
    </location>
</feature>
<dbReference type="PROSITE" id="PS50156">
    <property type="entry name" value="SSD"/>
    <property type="match status" value="1"/>
</dbReference>
<dbReference type="AlphaFoldDB" id="A7RP59"/>
<evidence type="ECO:0000256" key="4">
    <source>
        <dbReference type="ARBA" id="ARBA00023136"/>
    </source>
</evidence>
<feature type="transmembrane region" description="Helical" evidence="7">
    <location>
        <begin position="904"/>
        <end position="927"/>
    </location>
</feature>
<organism evidence="9 10">
    <name type="scientific">Nematostella vectensis</name>
    <name type="common">Starlet sea anemone</name>
    <dbReference type="NCBI Taxonomy" id="45351"/>
    <lineage>
        <taxon>Eukaryota</taxon>
        <taxon>Metazoa</taxon>
        <taxon>Cnidaria</taxon>
        <taxon>Anthozoa</taxon>
        <taxon>Hexacorallia</taxon>
        <taxon>Actiniaria</taxon>
        <taxon>Edwardsiidae</taxon>
        <taxon>Nematostella</taxon>
    </lineage>
</organism>
<dbReference type="EMBL" id="DS469524">
    <property type="protein sequence ID" value="EDO46800.1"/>
    <property type="molecule type" value="Genomic_DNA"/>
</dbReference>
<proteinExistence type="inferred from homology"/>
<dbReference type="PANTHER" id="PTHR45951">
    <property type="entry name" value="PROTEIN DISPATCHED-RELATED"/>
    <property type="match status" value="1"/>
</dbReference>
<keyword evidence="5" id="KW-0325">Glycoprotein</keyword>
<gene>
    <name evidence="9" type="ORF">NEMVEDRAFT_v1g199991</name>
</gene>
<evidence type="ECO:0000256" key="5">
    <source>
        <dbReference type="ARBA" id="ARBA00023180"/>
    </source>
</evidence>
<dbReference type="PhylomeDB" id="A7RP59"/>
<sequence>MTKPVAYCKFVLNYPKLSFALALSGHVLAIMVTMVLQGSGYDILPMDFTKVPMDLYTDETRLHPDAWNEAASDSRVNWQINTASRVQDERVMIAVCGGNGNGVGVGFDDYVLVIIVVAVVDMVKVFMVILLMVLMVVAISMIMLFYDPNFDNIPTILEAAKDLPVTRGIIEFQLGKDASVGNGKATASIIRSSLYAGYPLKGFRNTADQSLTQEEKARANAKEAFSKILDSTYKNGLGGMSFRYNMQILFAEAIESLVIGDLLLVVASFLFIFIFMLCQTQSLWITSWGLFSIVSSFFGANLIYRIVLDYRYVGVFHVLSVFIIAGIGADDVFVFLDTWRAAKSTHRDHSFLDKLSFTYRHAAGAMLITSTTTFVAFMSNALSPLLAVSSFGVFSALIVMVNYLSVIIFFPTVVVTHELFWTSCKWPCCRLRCCRHRNNEVRDASLDAEQPRDITQTIAQFLGDVFYSKVVIHRIVRWVTLALFVALVVLATVFATKLKPDEEQLVTTGKLSSINRCKALTARYKAPASSPVRNVSSSHYYNSLWGETAKNFYSFYFSQIEIIGPGTNWYDVRILQNEAFPPSKEDRVVKVYIVWGLQTRDRSSCHFTDYKCTGSARFDESFDMNPPPCQTAMLKLCKKLKSLPAKDIDEMKIRLDPVTMKPVVRCHVDAMEDYYKTESLNPKYPNETTFKIPLTSNKVYQLMRYSPPLYNMSAVTDDFYRYYEVALAHWLTRGNTTYTDDYDEYSGLLGGEIDTTAVDDGTFQGGHYGNHLLYTSFVIDTILTNKDLAYATGYPVYRAWEDFVTKEVLVENATRGILISLCLTFPILLLMLGNWAVALLCILTISCITVGVIGFITMFGWKLGVLESLNLTLVVGLAVDYVVHLADCYVNCPSACRLDRVKFTLGHVGISVISGACTTLGAAMFMFAAKILFFFQFGAFIFCTIGLSLLFSLFLFTILLGLVGPQGSFGSLAPFYEYIKDWMRGKGKNDVPCMQCDGKGFHHSEKKTCDNNNPDF</sequence>
<accession>A7RP59</accession>
<dbReference type="STRING" id="45351.A7RP59"/>
<dbReference type="SUPFAM" id="SSF82866">
    <property type="entry name" value="Multidrug efflux transporter AcrB transmembrane domain"/>
    <property type="match status" value="2"/>
</dbReference>
<feature type="transmembrane region" description="Helical" evidence="7">
    <location>
        <begin position="839"/>
        <end position="861"/>
    </location>
</feature>
<protein>
    <recommendedName>
        <fullName evidence="8">SSD domain-containing protein</fullName>
    </recommendedName>
</protein>
<dbReference type="Pfam" id="PF02460">
    <property type="entry name" value="Patched"/>
    <property type="match status" value="1"/>
</dbReference>
<dbReference type="GO" id="GO:0016020">
    <property type="term" value="C:membrane"/>
    <property type="evidence" value="ECO:0000318"/>
    <property type="project" value="GO_Central"/>
</dbReference>
<dbReference type="InterPro" id="IPR052081">
    <property type="entry name" value="Dispatched_Hh_regulator"/>
</dbReference>
<dbReference type="eggNOG" id="KOG3664">
    <property type="taxonomic scope" value="Eukaryota"/>
</dbReference>
<dbReference type="HOGENOM" id="CLU_282732_0_0_1"/>
<dbReference type="InterPro" id="IPR000731">
    <property type="entry name" value="SSD"/>
</dbReference>
<dbReference type="InterPro" id="IPR003392">
    <property type="entry name" value="PTHD_SSD"/>
</dbReference>
<dbReference type="Proteomes" id="UP000001593">
    <property type="component" value="Unassembled WGS sequence"/>
</dbReference>
<dbReference type="Gene3D" id="1.20.1640.10">
    <property type="entry name" value="Multidrug efflux transporter AcrB transmembrane domain"/>
    <property type="match status" value="2"/>
</dbReference>
<feature type="transmembrane region" description="Helical" evidence="7">
    <location>
        <begin position="17"/>
        <end position="36"/>
    </location>
</feature>
<feature type="transmembrane region" description="Helical" evidence="7">
    <location>
        <begin position="813"/>
        <end position="832"/>
    </location>
</feature>
<feature type="domain" description="SSD" evidence="8">
    <location>
        <begin position="322"/>
        <end position="416"/>
    </location>
</feature>
<feature type="transmembrane region" description="Helical" evidence="7">
    <location>
        <begin position="475"/>
        <end position="495"/>
    </location>
</feature>
<comment type="subcellular location">
    <subcellularLocation>
        <location evidence="1">Membrane</location>
        <topology evidence="1">Multi-pass membrane protein</topology>
    </subcellularLocation>
</comment>
<reference evidence="9 10" key="1">
    <citation type="journal article" date="2007" name="Science">
        <title>Sea anemone genome reveals ancestral eumetazoan gene repertoire and genomic organization.</title>
        <authorList>
            <person name="Putnam N.H."/>
            <person name="Srivastava M."/>
            <person name="Hellsten U."/>
            <person name="Dirks B."/>
            <person name="Chapman J."/>
            <person name="Salamov A."/>
            <person name="Terry A."/>
            <person name="Shapiro H."/>
            <person name="Lindquist E."/>
            <person name="Kapitonov V.V."/>
            <person name="Jurka J."/>
            <person name="Genikhovich G."/>
            <person name="Grigoriev I.V."/>
            <person name="Lucas S.M."/>
            <person name="Steele R.E."/>
            <person name="Finnerty J.R."/>
            <person name="Technau U."/>
            <person name="Martindale M.Q."/>
            <person name="Rokhsar D.S."/>
        </authorList>
    </citation>
    <scope>NUCLEOTIDE SEQUENCE [LARGE SCALE GENOMIC DNA]</scope>
    <source>
        <strain evidence="10">CH2 X CH6</strain>
    </source>
</reference>
<dbReference type="OMA" id="CEAPERT"/>
<evidence type="ECO:0000256" key="1">
    <source>
        <dbReference type="ARBA" id="ARBA00004141"/>
    </source>
</evidence>
<evidence type="ECO:0000256" key="3">
    <source>
        <dbReference type="ARBA" id="ARBA00022989"/>
    </source>
</evidence>
<feature type="transmembrane region" description="Helical" evidence="7">
    <location>
        <begin position="125"/>
        <end position="146"/>
    </location>
</feature>
<feature type="transmembrane region" description="Helical" evidence="7">
    <location>
        <begin position="391"/>
        <end position="415"/>
    </location>
</feature>
<feature type="transmembrane region" description="Helical" evidence="7">
    <location>
        <begin position="357"/>
        <end position="379"/>
    </location>
</feature>
<evidence type="ECO:0000256" key="2">
    <source>
        <dbReference type="ARBA" id="ARBA00022692"/>
    </source>
</evidence>
<keyword evidence="10" id="KW-1185">Reference proteome</keyword>
<evidence type="ECO:0000256" key="7">
    <source>
        <dbReference type="SAM" id="Phobius"/>
    </source>
</evidence>
<feature type="transmembrane region" description="Helical" evidence="7">
    <location>
        <begin position="933"/>
        <end position="963"/>
    </location>
</feature>
<evidence type="ECO:0000259" key="8">
    <source>
        <dbReference type="PROSITE" id="PS50156"/>
    </source>
</evidence>
<dbReference type="InParanoid" id="A7RP59"/>
<feature type="transmembrane region" description="Helical" evidence="7">
    <location>
        <begin position="257"/>
        <end position="278"/>
    </location>
</feature>
<evidence type="ECO:0000313" key="9">
    <source>
        <dbReference type="EMBL" id="EDO46800.1"/>
    </source>
</evidence>